<evidence type="ECO:0000256" key="5">
    <source>
        <dbReference type="ARBA" id="ARBA00022729"/>
    </source>
</evidence>
<comment type="function">
    <text evidence="9">Involved in degradation of plant cell walls. Hydrolyzes the feruloyl-arabinose ester bond in arabinoxylans, and the feruloyl-galactose ester bond in pectin. Active against paranitrophenyl-acetate, methyl ferulate and wheat arabinoxylan.</text>
</comment>
<evidence type="ECO:0000256" key="2">
    <source>
        <dbReference type="ARBA" id="ARBA00010278"/>
    </source>
</evidence>
<evidence type="ECO:0000256" key="6">
    <source>
        <dbReference type="ARBA" id="ARBA00022801"/>
    </source>
</evidence>
<dbReference type="SUPFAM" id="SSF50370">
    <property type="entry name" value="Ricin B-like lectins"/>
    <property type="match status" value="1"/>
</dbReference>
<evidence type="ECO:0000259" key="11">
    <source>
        <dbReference type="PROSITE" id="PS51175"/>
    </source>
</evidence>
<dbReference type="AlphaFoldDB" id="A0A7W4WGB4"/>
<dbReference type="Gene3D" id="3.40.50.1820">
    <property type="entry name" value="alpha/beta hydrolase"/>
    <property type="match status" value="1"/>
</dbReference>
<dbReference type="EMBL" id="JACHWZ010000024">
    <property type="protein sequence ID" value="MBB3063096.1"/>
    <property type="molecule type" value="Genomic_DNA"/>
</dbReference>
<feature type="signal peptide" evidence="10">
    <location>
        <begin position="1"/>
        <end position="24"/>
    </location>
</feature>
<gene>
    <name evidence="12" type="ORF">FHS09_003948</name>
</gene>
<dbReference type="PROSITE" id="PS51175">
    <property type="entry name" value="CBM6"/>
    <property type="match status" value="1"/>
</dbReference>
<reference evidence="12 13" key="1">
    <citation type="submission" date="2020-08" db="EMBL/GenBank/DDBJ databases">
        <title>Genomic Encyclopedia of Type Strains, Phase III (KMG-III): the genomes of soil and plant-associated and newly described type strains.</title>
        <authorList>
            <person name="Whitman W."/>
        </authorList>
    </citation>
    <scope>NUCLEOTIDE SEQUENCE [LARGE SCALE GENOMIC DNA]</scope>
    <source>
        <strain evidence="12 13">CECT 8799</strain>
    </source>
</reference>
<dbReference type="GO" id="GO:0005576">
    <property type="term" value="C:extracellular region"/>
    <property type="evidence" value="ECO:0007669"/>
    <property type="project" value="UniProtKB-SubCell"/>
</dbReference>
<keyword evidence="8" id="KW-0624">Polysaccharide degradation</keyword>
<dbReference type="PANTHER" id="PTHR38050:SF1">
    <property type="entry name" value="FERULOYL ESTERASE C"/>
    <property type="match status" value="1"/>
</dbReference>
<comment type="similarity">
    <text evidence="2">Belongs to the faeC family.</text>
</comment>
<dbReference type="Proteomes" id="UP000535937">
    <property type="component" value="Unassembled WGS sequence"/>
</dbReference>
<evidence type="ECO:0000256" key="9">
    <source>
        <dbReference type="ARBA" id="ARBA00025250"/>
    </source>
</evidence>
<keyword evidence="5 10" id="KW-0732">Signal</keyword>
<dbReference type="InterPro" id="IPR043595">
    <property type="entry name" value="FaeB/C/D"/>
</dbReference>
<protein>
    <submittedName>
        <fullName evidence="12">Poly(3-hydroxybutyrate) depolymerase</fullName>
    </submittedName>
</protein>
<dbReference type="SUPFAM" id="SSF53474">
    <property type="entry name" value="alpha/beta-Hydrolases"/>
    <property type="match status" value="1"/>
</dbReference>
<dbReference type="InterPro" id="IPR000772">
    <property type="entry name" value="Ricin_B_lectin"/>
</dbReference>
<dbReference type="GO" id="GO:0030246">
    <property type="term" value="F:carbohydrate binding"/>
    <property type="evidence" value="ECO:0007669"/>
    <property type="project" value="InterPro"/>
</dbReference>
<dbReference type="InterPro" id="IPR005084">
    <property type="entry name" value="CBM6"/>
</dbReference>
<keyword evidence="7" id="KW-0119">Carbohydrate metabolism</keyword>
<dbReference type="InterPro" id="IPR008979">
    <property type="entry name" value="Galactose-bd-like_sf"/>
</dbReference>
<keyword evidence="13" id="KW-1185">Reference proteome</keyword>
<dbReference type="GO" id="GO:0030600">
    <property type="term" value="F:feruloyl esterase activity"/>
    <property type="evidence" value="ECO:0007669"/>
    <property type="project" value="InterPro"/>
</dbReference>
<dbReference type="RefSeq" id="WP_221192138.1">
    <property type="nucleotide sequence ID" value="NZ_JACHWZ010000024.1"/>
</dbReference>
<dbReference type="Pfam" id="PF14200">
    <property type="entry name" value="RicinB_lectin_2"/>
    <property type="match status" value="1"/>
</dbReference>
<dbReference type="PANTHER" id="PTHR38050">
    <property type="match status" value="1"/>
</dbReference>
<dbReference type="GO" id="GO:0045493">
    <property type="term" value="P:xylan catabolic process"/>
    <property type="evidence" value="ECO:0007669"/>
    <property type="project" value="UniProtKB-KW"/>
</dbReference>
<dbReference type="Gene3D" id="2.80.10.50">
    <property type="match status" value="3"/>
</dbReference>
<sequence>MIRNIIWRLGSLIVLLSCAQLSWAIDDGIYTIASKHSEKLVEVGSADTADGANVSQWSANGGATQQWKISNVGGDDYSVVNVNSGKAMEVYDFSTADGGNVTQWEYWGGESQTWTITDQGDGYFSFINKHSGKSLDLLDWDTSDGANITQWEWWGGDTQLWALDLVGGNNPNPTSVTFEEEGGFCDVDGSVDTNHSGFNGNGFANTDNNTGTGITWKVEIGQAGSYILQWRYANGGANGRAADVLIDGELQYTGLTQATTGEWTAWSNSETVELWLDQGSHTIRLQATTAEGLGNIDSLTVTGSAVSVGDCSGSGGVKNPPEKSAGCGNPLSLTNGRNTIISSGIEREYFVTLPSNYDPNEPYRLFYVSHGLGGVGEHVYNTDFLNWFGLRTQALRDNVPAIWIAPTAIDRWDQRDHPLFDDITNFIKNSLCVDTTRVFVSGMSFGGMISYSLSTNHQDVIRAGFGMSPANFNIWLPNPKRTEPIAWMQTTGMADSITPWDAGGERGAKYIALEKARDNGCNVPNDIETWVPGSPSQHLCVNMEGCDEGYPVKVCTFDGGHIHDHREPGAAESWIPAEAWDFFMQF</sequence>
<evidence type="ECO:0000313" key="12">
    <source>
        <dbReference type="EMBL" id="MBB3063096.1"/>
    </source>
</evidence>
<dbReference type="CDD" id="cd04082">
    <property type="entry name" value="CBM35_pectate_lyase-like"/>
    <property type="match status" value="1"/>
</dbReference>
<dbReference type="SUPFAM" id="SSF49785">
    <property type="entry name" value="Galactose-binding domain-like"/>
    <property type="match status" value="1"/>
</dbReference>
<proteinExistence type="inferred from homology"/>
<organism evidence="12 13">
    <name type="scientific">Microbulbifer rhizosphaerae</name>
    <dbReference type="NCBI Taxonomy" id="1562603"/>
    <lineage>
        <taxon>Bacteria</taxon>
        <taxon>Pseudomonadati</taxon>
        <taxon>Pseudomonadota</taxon>
        <taxon>Gammaproteobacteria</taxon>
        <taxon>Cellvibrionales</taxon>
        <taxon>Microbulbiferaceae</taxon>
        <taxon>Microbulbifer</taxon>
    </lineage>
</organism>
<comment type="caution">
    <text evidence="12">The sequence shown here is derived from an EMBL/GenBank/DDBJ whole genome shotgun (WGS) entry which is preliminary data.</text>
</comment>
<dbReference type="PROSITE" id="PS50231">
    <property type="entry name" value="RICIN_B_LECTIN"/>
    <property type="match status" value="1"/>
</dbReference>
<evidence type="ECO:0000256" key="10">
    <source>
        <dbReference type="SAM" id="SignalP"/>
    </source>
</evidence>
<comment type="subcellular location">
    <subcellularLocation>
        <location evidence="1">Secreted</location>
    </subcellularLocation>
</comment>
<evidence type="ECO:0000256" key="1">
    <source>
        <dbReference type="ARBA" id="ARBA00004613"/>
    </source>
</evidence>
<feature type="chain" id="PRO_5031304753" evidence="10">
    <location>
        <begin position="25"/>
        <end position="586"/>
    </location>
</feature>
<evidence type="ECO:0000313" key="13">
    <source>
        <dbReference type="Proteomes" id="UP000535937"/>
    </source>
</evidence>
<keyword evidence="3" id="KW-0964">Secreted</keyword>
<feature type="domain" description="CBM6" evidence="11">
    <location>
        <begin position="176"/>
        <end position="302"/>
    </location>
</feature>
<dbReference type="SMART" id="SM00458">
    <property type="entry name" value="RICIN"/>
    <property type="match status" value="1"/>
</dbReference>
<dbReference type="Gene3D" id="2.60.120.260">
    <property type="entry name" value="Galactose-binding domain-like"/>
    <property type="match status" value="1"/>
</dbReference>
<accession>A0A7W4WGB4</accession>
<dbReference type="InterPro" id="IPR035992">
    <property type="entry name" value="Ricin_B-like_lectins"/>
</dbReference>
<keyword evidence="6" id="KW-0378">Hydrolase</keyword>
<name>A0A7W4WGB4_9GAMM</name>
<dbReference type="InterPro" id="IPR029058">
    <property type="entry name" value="AB_hydrolase_fold"/>
</dbReference>
<evidence type="ECO:0000256" key="3">
    <source>
        <dbReference type="ARBA" id="ARBA00022525"/>
    </source>
</evidence>
<evidence type="ECO:0000256" key="4">
    <source>
        <dbReference type="ARBA" id="ARBA00022651"/>
    </source>
</evidence>
<evidence type="ECO:0000256" key="7">
    <source>
        <dbReference type="ARBA" id="ARBA00023277"/>
    </source>
</evidence>
<keyword evidence="4" id="KW-0858">Xylan degradation</keyword>
<evidence type="ECO:0000256" key="8">
    <source>
        <dbReference type="ARBA" id="ARBA00023326"/>
    </source>
</evidence>